<gene>
    <name evidence="1" type="ORF">CORMATOL_02701</name>
</gene>
<comment type="caution">
    <text evidence="1">The sequence shown here is derived from an EMBL/GenBank/DDBJ whole genome shotgun (WGS) entry which is preliminary data.</text>
</comment>
<sequence>MLGNRKKYNNKAFTLANSLVSGHPGPPLLWGGGARRQASIGGCS</sequence>
<dbReference type="Proteomes" id="UP000006247">
    <property type="component" value="Unassembled WGS sequence"/>
</dbReference>
<dbReference type="AlphaFoldDB" id="C0E6R3"/>
<reference evidence="1 2" key="1">
    <citation type="submission" date="2009-01" db="EMBL/GenBank/DDBJ databases">
        <authorList>
            <person name="Fulton L."/>
            <person name="Clifton S."/>
            <person name="Chinwalla A.T."/>
            <person name="Mitreva M."/>
            <person name="Sodergren E."/>
            <person name="Weinstock G."/>
            <person name="Clifton S."/>
            <person name="Dooling D.J."/>
            <person name="Fulton B."/>
            <person name="Minx P."/>
            <person name="Pepin K.H."/>
            <person name="Johnson M."/>
            <person name="Bhonagiri V."/>
            <person name="Nash W.E."/>
            <person name="Mardis E.R."/>
            <person name="Wilson R.K."/>
        </authorList>
    </citation>
    <scope>NUCLEOTIDE SEQUENCE [LARGE SCALE GENOMIC DNA]</scope>
    <source>
        <strain evidence="1 2">ATCC 33806</strain>
    </source>
</reference>
<name>C0E6R3_9CORY</name>
<dbReference type="HOGENOM" id="CLU_3215048_0_0_11"/>
<proteinExistence type="predicted"/>
<evidence type="ECO:0000313" key="1">
    <source>
        <dbReference type="EMBL" id="EEG25773.1"/>
    </source>
</evidence>
<accession>C0E6R3</accession>
<evidence type="ECO:0000313" key="2">
    <source>
        <dbReference type="Proteomes" id="UP000006247"/>
    </source>
</evidence>
<organism evidence="1 2">
    <name type="scientific">Corynebacterium matruchotii ATCC 33806</name>
    <dbReference type="NCBI Taxonomy" id="566549"/>
    <lineage>
        <taxon>Bacteria</taxon>
        <taxon>Bacillati</taxon>
        <taxon>Actinomycetota</taxon>
        <taxon>Actinomycetes</taxon>
        <taxon>Mycobacteriales</taxon>
        <taxon>Corynebacteriaceae</taxon>
        <taxon>Corynebacterium</taxon>
    </lineage>
</organism>
<protein>
    <submittedName>
        <fullName evidence="1">Uncharacterized protein</fullName>
    </submittedName>
</protein>
<dbReference type="EMBL" id="ACEB01000046">
    <property type="protein sequence ID" value="EEG25773.1"/>
    <property type="molecule type" value="Genomic_DNA"/>
</dbReference>